<accession>A0A4D9EGC4</accession>
<evidence type="ECO:0000313" key="1">
    <source>
        <dbReference type="EMBL" id="TFK09739.1"/>
    </source>
</evidence>
<name>A0A4D9EGC4_9SAUR</name>
<organism evidence="1 2">
    <name type="scientific">Platysternon megacephalum</name>
    <name type="common">big-headed turtle</name>
    <dbReference type="NCBI Taxonomy" id="55544"/>
    <lineage>
        <taxon>Eukaryota</taxon>
        <taxon>Metazoa</taxon>
        <taxon>Chordata</taxon>
        <taxon>Craniata</taxon>
        <taxon>Vertebrata</taxon>
        <taxon>Euteleostomi</taxon>
        <taxon>Archelosauria</taxon>
        <taxon>Testudinata</taxon>
        <taxon>Testudines</taxon>
        <taxon>Cryptodira</taxon>
        <taxon>Durocryptodira</taxon>
        <taxon>Testudinoidea</taxon>
        <taxon>Platysternidae</taxon>
        <taxon>Platysternon</taxon>
    </lineage>
</organism>
<proteinExistence type="predicted"/>
<reference evidence="1 2" key="2">
    <citation type="submission" date="2019-04" db="EMBL/GenBank/DDBJ databases">
        <title>The genome sequence of big-headed turtle.</title>
        <authorList>
            <person name="Gong S."/>
        </authorList>
    </citation>
    <scope>NUCLEOTIDE SEQUENCE [LARGE SCALE GENOMIC DNA]</scope>
    <source>
        <strain evidence="1">DO16091913</strain>
        <tissue evidence="1">Muscle</tissue>
    </source>
</reference>
<evidence type="ECO:0000313" key="2">
    <source>
        <dbReference type="Proteomes" id="UP000297703"/>
    </source>
</evidence>
<dbReference type="Proteomes" id="UP000297703">
    <property type="component" value="Unassembled WGS sequence"/>
</dbReference>
<keyword evidence="1" id="KW-0418">Kinase</keyword>
<sequence>MDNSQTLACYHQGLSTKVTFKLSSRLPIPSAFSDRYKSCVIEQNKAEDCCSGQSSLMAIITLHGFTGNVRALMIVIGFTCTTCSTTEKCSIAQHALQWYASEKASTRSNTYLYKALTELC</sequence>
<protein>
    <submittedName>
        <fullName evidence="1">Serine/threonine-protein kinase RIO1</fullName>
    </submittedName>
</protein>
<keyword evidence="1" id="KW-0808">Transferase</keyword>
<gene>
    <name evidence="1" type="ORF">DR999_PMT07129</name>
</gene>
<dbReference type="AlphaFoldDB" id="A0A4D9EGC4"/>
<dbReference type="GO" id="GO:0016301">
    <property type="term" value="F:kinase activity"/>
    <property type="evidence" value="ECO:0007669"/>
    <property type="project" value="UniProtKB-KW"/>
</dbReference>
<keyword evidence="2" id="KW-1185">Reference proteome</keyword>
<comment type="caution">
    <text evidence="1">The sequence shown here is derived from an EMBL/GenBank/DDBJ whole genome shotgun (WGS) entry which is preliminary data.</text>
</comment>
<reference evidence="1 2" key="1">
    <citation type="submission" date="2019-04" db="EMBL/GenBank/DDBJ databases">
        <title>Draft genome of the big-headed turtle Platysternon megacephalum.</title>
        <authorList>
            <person name="Gong S."/>
        </authorList>
    </citation>
    <scope>NUCLEOTIDE SEQUENCE [LARGE SCALE GENOMIC DNA]</scope>
    <source>
        <strain evidence="1">DO16091913</strain>
        <tissue evidence="1">Muscle</tissue>
    </source>
</reference>
<dbReference type="EMBL" id="QXTE01000049">
    <property type="protein sequence ID" value="TFK09739.1"/>
    <property type="molecule type" value="Genomic_DNA"/>
</dbReference>